<gene>
    <name evidence="1" type="ORF">O9G_004491</name>
</gene>
<dbReference type="HOGENOM" id="CLU_2813843_0_0_1"/>
<organism evidence="1 2">
    <name type="scientific">Rozella allomycis (strain CSF55)</name>
    <dbReference type="NCBI Taxonomy" id="988480"/>
    <lineage>
        <taxon>Eukaryota</taxon>
        <taxon>Fungi</taxon>
        <taxon>Fungi incertae sedis</taxon>
        <taxon>Cryptomycota</taxon>
        <taxon>Cryptomycota incertae sedis</taxon>
        <taxon>Rozella</taxon>
    </lineage>
</organism>
<dbReference type="EMBL" id="KE560917">
    <property type="protein sequence ID" value="EPZ34779.1"/>
    <property type="molecule type" value="Genomic_DNA"/>
</dbReference>
<dbReference type="Proteomes" id="UP000030755">
    <property type="component" value="Unassembled WGS sequence"/>
</dbReference>
<dbReference type="AlphaFoldDB" id="A0A075AXA9"/>
<keyword evidence="2" id="KW-1185">Reference proteome</keyword>
<reference evidence="1 2" key="1">
    <citation type="journal article" date="2013" name="Curr. Biol.">
        <title>Shared signatures of parasitism and phylogenomics unite Cryptomycota and microsporidia.</title>
        <authorList>
            <person name="James T.Y."/>
            <person name="Pelin A."/>
            <person name="Bonen L."/>
            <person name="Ahrendt S."/>
            <person name="Sain D."/>
            <person name="Corradi N."/>
            <person name="Stajich J.E."/>
        </authorList>
    </citation>
    <scope>NUCLEOTIDE SEQUENCE [LARGE SCALE GENOMIC DNA]</scope>
    <source>
        <strain evidence="1 2">CSF55</strain>
    </source>
</reference>
<sequence length="67" mass="7430">MAFITKEHVPLIKFLGKLRNGGTLAITKEKKAIYLEKPIISLPYSNEEIEAILSGGATAFDRVLKNK</sequence>
<name>A0A075AXA9_ROZAC</name>
<accession>A0A075AXA9</accession>
<evidence type="ECO:0000313" key="1">
    <source>
        <dbReference type="EMBL" id="EPZ34779.1"/>
    </source>
</evidence>
<protein>
    <submittedName>
        <fullName evidence="1">Uncharacterized protein</fullName>
    </submittedName>
</protein>
<proteinExistence type="predicted"/>
<evidence type="ECO:0000313" key="2">
    <source>
        <dbReference type="Proteomes" id="UP000030755"/>
    </source>
</evidence>